<keyword evidence="6 11" id="KW-0810">Translation regulation</keyword>
<dbReference type="HAMAP" id="MF_01318_A">
    <property type="entry name" value="Ribosomal_uL1_A"/>
    <property type="match status" value="1"/>
</dbReference>
<name>A0A2R6ADW3_9ARCH</name>
<dbReference type="GO" id="GO:0006412">
    <property type="term" value="P:translation"/>
    <property type="evidence" value="ECO:0007669"/>
    <property type="project" value="UniProtKB-UniRule"/>
</dbReference>
<keyword evidence="9 11" id="KW-0687">Ribonucleoprotein</keyword>
<evidence type="ECO:0000256" key="10">
    <source>
        <dbReference type="ARBA" id="ARBA00045545"/>
    </source>
</evidence>
<dbReference type="Proteomes" id="UP000240880">
    <property type="component" value="Unassembled WGS sequence"/>
</dbReference>
<dbReference type="Gene3D" id="3.40.50.790">
    <property type="match status" value="1"/>
</dbReference>
<dbReference type="NCBIfam" id="NF003244">
    <property type="entry name" value="PRK04203.1"/>
    <property type="match status" value="1"/>
</dbReference>
<dbReference type="SUPFAM" id="SSF56808">
    <property type="entry name" value="Ribosomal protein L1"/>
    <property type="match status" value="1"/>
</dbReference>
<evidence type="ECO:0000256" key="6">
    <source>
        <dbReference type="ARBA" id="ARBA00022845"/>
    </source>
</evidence>
<comment type="function">
    <text evidence="11">Binds directly to 23S rRNA. Probably involved in E site tRNA release.</text>
</comment>
<dbReference type="PANTHER" id="PTHR36427:SF3">
    <property type="entry name" value="LARGE RIBOSOMAL SUBUNIT PROTEIN UL1M"/>
    <property type="match status" value="1"/>
</dbReference>
<dbReference type="EMBL" id="NEXC01000001">
    <property type="protein sequence ID" value="PSN84577.1"/>
    <property type="molecule type" value="Genomic_DNA"/>
</dbReference>
<protein>
    <recommendedName>
        <fullName evidence="11">Large ribosomal subunit protein uL1</fullName>
    </recommendedName>
</protein>
<dbReference type="GO" id="GO:0000049">
    <property type="term" value="F:tRNA binding"/>
    <property type="evidence" value="ECO:0007669"/>
    <property type="project" value="UniProtKB-KW"/>
</dbReference>
<dbReference type="InterPro" id="IPR016095">
    <property type="entry name" value="Ribosomal_uL1_3-a/b-sand"/>
</dbReference>
<evidence type="ECO:0000256" key="9">
    <source>
        <dbReference type="ARBA" id="ARBA00023274"/>
    </source>
</evidence>
<dbReference type="InterPro" id="IPR028364">
    <property type="entry name" value="Ribosomal_uL1/biogenesis"/>
</dbReference>
<evidence type="ECO:0000256" key="8">
    <source>
        <dbReference type="ARBA" id="ARBA00022980"/>
    </source>
</evidence>
<dbReference type="PROSITE" id="PS01199">
    <property type="entry name" value="RIBOSOMAL_L1"/>
    <property type="match status" value="1"/>
</dbReference>
<dbReference type="InterPro" id="IPR023669">
    <property type="entry name" value="Ribosomal_uL1_arc"/>
</dbReference>
<evidence type="ECO:0000256" key="12">
    <source>
        <dbReference type="RuleBase" id="RU000659"/>
    </source>
</evidence>
<evidence type="ECO:0000256" key="3">
    <source>
        <dbReference type="ARBA" id="ARBA00022491"/>
    </source>
</evidence>
<comment type="subunit">
    <text evidence="2 11">Part of the 50S ribosomal subunit.</text>
</comment>
<evidence type="ECO:0000256" key="2">
    <source>
        <dbReference type="ARBA" id="ARBA00011838"/>
    </source>
</evidence>
<keyword evidence="8 11" id="KW-0689">Ribosomal protein</keyword>
<dbReference type="InterPro" id="IPR002143">
    <property type="entry name" value="Ribosomal_uL1"/>
</dbReference>
<dbReference type="GO" id="GO:0015934">
    <property type="term" value="C:large ribosomal subunit"/>
    <property type="evidence" value="ECO:0007669"/>
    <property type="project" value="InterPro"/>
</dbReference>
<dbReference type="GO" id="GO:0019843">
    <property type="term" value="F:rRNA binding"/>
    <property type="evidence" value="ECO:0007669"/>
    <property type="project" value="UniProtKB-UniRule"/>
</dbReference>
<evidence type="ECO:0000256" key="4">
    <source>
        <dbReference type="ARBA" id="ARBA00022555"/>
    </source>
</evidence>
<comment type="caution">
    <text evidence="13">The sequence shown here is derived from an EMBL/GenBank/DDBJ whole genome shotgun (WGS) entry which is preliminary data.</text>
</comment>
<dbReference type="PANTHER" id="PTHR36427">
    <property type="entry name" value="54S RIBOSOMAL PROTEIN L1, MITOCHONDRIAL"/>
    <property type="match status" value="1"/>
</dbReference>
<organism evidence="13 14">
    <name type="scientific">Candidatus Marsarchaeota G1 archaeon OSP_D</name>
    <dbReference type="NCBI Taxonomy" id="1978155"/>
    <lineage>
        <taxon>Archaea</taxon>
        <taxon>Candidatus Marsarchaeota</taxon>
        <taxon>Candidatus Marsarchaeota group 1</taxon>
    </lineage>
</organism>
<gene>
    <name evidence="11" type="primary">rpl1</name>
    <name evidence="13" type="ORF">B9Q01_00065</name>
</gene>
<dbReference type="GO" id="GO:0003735">
    <property type="term" value="F:structural constituent of ribosome"/>
    <property type="evidence" value="ECO:0007669"/>
    <property type="project" value="InterPro"/>
</dbReference>
<evidence type="ECO:0000256" key="11">
    <source>
        <dbReference type="HAMAP-Rule" id="MF_01318"/>
    </source>
</evidence>
<comment type="function">
    <text evidence="11">Protein L1 is also a translational repressor protein, it controls the translation of its operon by binding to its mRNA.</text>
</comment>
<keyword evidence="5 11" id="KW-0699">rRNA-binding</keyword>
<comment type="function">
    <text evidence="10">Probably involved in E site tRNA release. Binds directly to 23S rRNA.</text>
</comment>
<accession>A0A2R6ADW3</accession>
<dbReference type="Pfam" id="PF00687">
    <property type="entry name" value="Ribosomal_L1"/>
    <property type="match status" value="1"/>
</dbReference>
<dbReference type="InterPro" id="IPR023673">
    <property type="entry name" value="Ribosomal_uL1_CS"/>
</dbReference>
<evidence type="ECO:0000256" key="1">
    <source>
        <dbReference type="ARBA" id="ARBA00010531"/>
    </source>
</evidence>
<dbReference type="FunFam" id="3.40.50.790:FF:000005">
    <property type="entry name" value="50S ribosomal protein L1"/>
    <property type="match status" value="1"/>
</dbReference>
<evidence type="ECO:0000256" key="5">
    <source>
        <dbReference type="ARBA" id="ARBA00022730"/>
    </source>
</evidence>
<dbReference type="PIRSF" id="PIRSF002155">
    <property type="entry name" value="Ribosomal_L1"/>
    <property type="match status" value="1"/>
</dbReference>
<sequence length="220" mass="24387">MIVLVKEDIIEAIKQAKNSEKRRFIQSIDLEIKLKGIDATKQENTFSEIYTLPKGLGSKKRSVCIIADTPTITKARESNADGLLTKEQLESLSGDKKSIRKLARKYDFFIADVSLMPLVGRIMGQILGPRNKIPVPLPPNVDPKSLVEKLRNSVRIKLKGQPVVRSLVGSEDMKEEDVAENVLALTDFVMQKIRGGPSSIHSLVIKLTMGSPVVVKSREV</sequence>
<keyword evidence="4 11" id="KW-0820">tRNA-binding</keyword>
<evidence type="ECO:0000313" key="14">
    <source>
        <dbReference type="Proteomes" id="UP000240880"/>
    </source>
</evidence>
<dbReference type="Gene3D" id="3.30.190.20">
    <property type="match status" value="1"/>
</dbReference>
<keyword evidence="7 11" id="KW-0694">RNA-binding</keyword>
<reference evidence="13 14" key="1">
    <citation type="submission" date="2017-04" db="EMBL/GenBank/DDBJ databases">
        <title>Novel microbial lineages endemic to geothermal iron-oxide mats fill important gaps in the evolutionary history of Archaea.</title>
        <authorList>
            <person name="Jay Z.J."/>
            <person name="Beam J.P."/>
            <person name="Dlakic M."/>
            <person name="Rusch D.B."/>
            <person name="Kozubal M.A."/>
            <person name="Inskeep W.P."/>
        </authorList>
    </citation>
    <scope>NUCLEOTIDE SEQUENCE [LARGE SCALE GENOMIC DNA]</scope>
    <source>
        <strain evidence="13">OSP_D</strain>
    </source>
</reference>
<dbReference type="CDD" id="cd00403">
    <property type="entry name" value="Ribosomal_L1"/>
    <property type="match status" value="1"/>
</dbReference>
<proteinExistence type="inferred from homology"/>
<evidence type="ECO:0000256" key="7">
    <source>
        <dbReference type="ARBA" id="ARBA00022884"/>
    </source>
</evidence>
<keyword evidence="3 11" id="KW-0678">Repressor</keyword>
<dbReference type="InterPro" id="IPR023674">
    <property type="entry name" value="Ribosomal_uL1-like"/>
</dbReference>
<dbReference type="GO" id="GO:0006417">
    <property type="term" value="P:regulation of translation"/>
    <property type="evidence" value="ECO:0007669"/>
    <property type="project" value="UniProtKB-KW"/>
</dbReference>
<dbReference type="AlphaFoldDB" id="A0A2R6ADW3"/>
<comment type="similarity">
    <text evidence="1 11 12">Belongs to the universal ribosomal protein uL1 family.</text>
</comment>
<evidence type="ECO:0000313" key="13">
    <source>
        <dbReference type="EMBL" id="PSN84577.1"/>
    </source>
</evidence>